<name>A0A1H1QGY5_9MICO</name>
<sequence>MPRTLEPAEVWTGATGAPERLVWRARRFRVDDTPTPLVGPADWWLPFDGLDVAPGRPPLAITGWRFQASTADGETHVFDVGHDGRHWQVLRVFD</sequence>
<reference evidence="3" key="2">
    <citation type="submission" date="2016-10" db="EMBL/GenBank/DDBJ databases">
        <authorList>
            <person name="Varghese N."/>
            <person name="Submissions S."/>
        </authorList>
    </citation>
    <scope>NUCLEOTIDE SEQUENCE [LARGE SCALE GENOMIC DNA]</scope>
    <source>
        <strain evidence="3">CPCC 202695</strain>
    </source>
</reference>
<accession>A0A1H1QGY5</accession>
<dbReference type="OrthoDB" id="4978768at2"/>
<dbReference type="Proteomes" id="UP000199482">
    <property type="component" value="Chromosome I"/>
</dbReference>
<proteinExistence type="predicted"/>
<evidence type="ECO:0000313" key="3">
    <source>
        <dbReference type="Proteomes" id="UP000199482"/>
    </source>
</evidence>
<evidence type="ECO:0000313" key="4">
    <source>
        <dbReference type="Proteomes" id="UP000893823"/>
    </source>
</evidence>
<dbReference type="AlphaFoldDB" id="A0A1H1QGY5"/>
<organism evidence="2 3">
    <name type="scientific">Agromyces flavus</name>
    <dbReference type="NCBI Taxonomy" id="589382"/>
    <lineage>
        <taxon>Bacteria</taxon>
        <taxon>Bacillati</taxon>
        <taxon>Actinomycetota</taxon>
        <taxon>Actinomycetes</taxon>
        <taxon>Micrococcales</taxon>
        <taxon>Microbacteriaceae</taxon>
        <taxon>Agromyces</taxon>
    </lineage>
</organism>
<dbReference type="EMBL" id="SODL02000003">
    <property type="protein sequence ID" value="MCP2367736.1"/>
    <property type="molecule type" value="Genomic_DNA"/>
</dbReference>
<gene>
    <name evidence="1" type="ORF">BCL57_001895</name>
    <name evidence="2" type="ORF">SAMN04489721_0975</name>
</gene>
<dbReference type="Proteomes" id="UP000893823">
    <property type="component" value="Unassembled WGS sequence"/>
</dbReference>
<reference evidence="1" key="3">
    <citation type="submission" date="2022-06" db="EMBL/GenBank/DDBJ databases">
        <title>Genomic Encyclopedia of Type Strains, Phase III (KMG-III): the genomes of soil and plant-associated and newly described type strains.</title>
        <authorList>
            <person name="Whitman W."/>
        </authorList>
    </citation>
    <scope>NUCLEOTIDE SEQUENCE</scope>
    <source>
        <strain evidence="1">CPCC 202695</strain>
    </source>
</reference>
<keyword evidence="4" id="KW-1185">Reference proteome</keyword>
<dbReference type="EMBL" id="LT629755">
    <property type="protein sequence ID" value="SDS22728.1"/>
    <property type="molecule type" value="Genomic_DNA"/>
</dbReference>
<evidence type="ECO:0000313" key="2">
    <source>
        <dbReference type="EMBL" id="SDS22728.1"/>
    </source>
</evidence>
<protein>
    <submittedName>
        <fullName evidence="2">Uncharacterized protein</fullName>
    </submittedName>
</protein>
<reference evidence="2" key="1">
    <citation type="submission" date="2016-10" db="EMBL/GenBank/DDBJ databases">
        <authorList>
            <person name="de Groot N.N."/>
        </authorList>
    </citation>
    <scope>NUCLEOTIDE SEQUENCE [LARGE SCALE GENOMIC DNA]</scope>
    <source>
        <strain evidence="2">CPCC 202695</strain>
    </source>
</reference>
<evidence type="ECO:0000313" key="1">
    <source>
        <dbReference type="EMBL" id="MCP2367736.1"/>
    </source>
</evidence>
<dbReference type="RefSeq" id="WP_092675650.1">
    <property type="nucleotide sequence ID" value="NZ_BMDN01000003.1"/>
</dbReference>